<feature type="compositionally biased region" description="Low complexity" evidence="1">
    <location>
        <begin position="31"/>
        <end position="81"/>
    </location>
</feature>
<reference evidence="3" key="1">
    <citation type="submission" date="2022-11" db="EMBL/GenBank/DDBJ databases">
        <title>Minimal conservation of predation-associated metabolite biosynthetic gene clusters underscores biosynthetic potential of Myxococcota including descriptions for ten novel species: Archangium lansinium sp. nov., Myxococcus landrumus sp. nov., Nannocystis bai.</title>
        <authorList>
            <person name="Ahearne A."/>
            <person name="Stevens C."/>
            <person name="Dowd S."/>
        </authorList>
    </citation>
    <scope>NUCLEOTIDE SEQUENCE</scope>
    <source>
        <strain evidence="3">Fl3</strain>
    </source>
</reference>
<dbReference type="EMBL" id="CP114040">
    <property type="protein sequence ID" value="WAS98429.1"/>
    <property type="molecule type" value="Genomic_DNA"/>
</dbReference>
<feature type="signal peptide" evidence="2">
    <location>
        <begin position="1"/>
        <end position="22"/>
    </location>
</feature>
<keyword evidence="4" id="KW-1185">Reference proteome</keyword>
<organism evidence="3 4">
    <name type="scientific">Nannocystis punicea</name>
    <dbReference type="NCBI Taxonomy" id="2995304"/>
    <lineage>
        <taxon>Bacteria</taxon>
        <taxon>Pseudomonadati</taxon>
        <taxon>Myxococcota</taxon>
        <taxon>Polyangia</taxon>
        <taxon>Nannocystales</taxon>
        <taxon>Nannocystaceae</taxon>
        <taxon>Nannocystis</taxon>
    </lineage>
</organism>
<dbReference type="Proteomes" id="UP001164459">
    <property type="component" value="Chromosome"/>
</dbReference>
<protein>
    <recommendedName>
        <fullName evidence="5">Tryptophan synthase alpha chain</fullName>
    </recommendedName>
</protein>
<feature type="compositionally biased region" description="Low complexity" evidence="1">
    <location>
        <begin position="89"/>
        <end position="108"/>
    </location>
</feature>
<evidence type="ECO:0000313" key="3">
    <source>
        <dbReference type="EMBL" id="WAS98429.1"/>
    </source>
</evidence>
<evidence type="ECO:0000313" key="4">
    <source>
        <dbReference type="Proteomes" id="UP001164459"/>
    </source>
</evidence>
<keyword evidence="2" id="KW-0732">Signal</keyword>
<accession>A0ABY7HGJ4</accession>
<evidence type="ECO:0008006" key="5">
    <source>
        <dbReference type="Google" id="ProtNLM"/>
    </source>
</evidence>
<gene>
    <name evidence="3" type="ORF">O0S08_19990</name>
</gene>
<proteinExistence type="predicted"/>
<dbReference type="RefSeq" id="WP_269040795.1">
    <property type="nucleotide sequence ID" value="NZ_CP114040.1"/>
</dbReference>
<feature type="region of interest" description="Disordered" evidence="1">
    <location>
        <begin position="30"/>
        <end position="109"/>
    </location>
</feature>
<evidence type="ECO:0000256" key="1">
    <source>
        <dbReference type="SAM" id="MobiDB-lite"/>
    </source>
</evidence>
<sequence>MTLAHNLAKHAAFVLTATLALAACRGEDPLTSATGSTETSTSGDGTSTTTGTDTPTTTGTTTDASSTTGDDSTTDVTPTTTNMSAGFITTDTTQGTTGPGMPQPNGGMCQSDDDCESANCYTSPLFEGGICSECNEDSDCVRAGTGISCSLGPSGATCAAGGYGNQCMSQDACQDGLVCGPAIDIPIPGILPDTCGECAESADCDMGMICSPELDIQAFSGAKKCVEPGSVENGALCPLGEDDADAACASGKCGEVDIMGFLTVGVCGECKTDADCMNGTCTPGSLGQGGAMGSVCE</sequence>
<feature type="chain" id="PRO_5045897649" description="Tryptophan synthase alpha chain" evidence="2">
    <location>
        <begin position="23"/>
        <end position="297"/>
    </location>
</feature>
<name>A0ABY7HGJ4_9BACT</name>
<evidence type="ECO:0000256" key="2">
    <source>
        <dbReference type="SAM" id="SignalP"/>
    </source>
</evidence>